<keyword evidence="1" id="KW-0378">Hydrolase</keyword>
<organism evidence="4 5">
    <name type="scientific">Rariglobus hedericola</name>
    <dbReference type="NCBI Taxonomy" id="2597822"/>
    <lineage>
        <taxon>Bacteria</taxon>
        <taxon>Pseudomonadati</taxon>
        <taxon>Verrucomicrobiota</taxon>
        <taxon>Opitutia</taxon>
        <taxon>Opitutales</taxon>
        <taxon>Opitutaceae</taxon>
        <taxon>Rariglobus</taxon>
    </lineage>
</organism>
<dbReference type="SUPFAM" id="SSF52266">
    <property type="entry name" value="SGNH hydrolase"/>
    <property type="match status" value="1"/>
</dbReference>
<dbReference type="PANTHER" id="PTHR22901">
    <property type="entry name" value="SIALATE O-ACETYLESTERASE"/>
    <property type="match status" value="1"/>
</dbReference>
<dbReference type="Proteomes" id="UP000315648">
    <property type="component" value="Unassembled WGS sequence"/>
</dbReference>
<evidence type="ECO:0000256" key="2">
    <source>
        <dbReference type="SAM" id="SignalP"/>
    </source>
</evidence>
<name>A0A556QJB9_9BACT</name>
<dbReference type="InterPro" id="IPR039329">
    <property type="entry name" value="SIAE"/>
</dbReference>
<dbReference type="Gene3D" id="3.40.50.1110">
    <property type="entry name" value="SGNH hydrolase"/>
    <property type="match status" value="1"/>
</dbReference>
<accession>A0A556QJB9</accession>
<protein>
    <submittedName>
        <fullName evidence="4">Sialate O-acetylesterase</fullName>
    </submittedName>
</protein>
<dbReference type="EMBL" id="VMBG01000002">
    <property type="protein sequence ID" value="TSJ76740.1"/>
    <property type="molecule type" value="Genomic_DNA"/>
</dbReference>
<feature type="chain" id="PRO_5022043513" evidence="2">
    <location>
        <begin position="20"/>
        <end position="507"/>
    </location>
</feature>
<reference evidence="4 5" key="1">
    <citation type="submission" date="2019-07" db="EMBL/GenBank/DDBJ databases">
        <title>Description of 53C-WASEF.</title>
        <authorList>
            <person name="Pitt A."/>
            <person name="Hahn M.W."/>
        </authorList>
    </citation>
    <scope>NUCLEOTIDE SEQUENCE [LARGE SCALE GENOMIC DNA]</scope>
    <source>
        <strain evidence="4 5">53C-WASEF</strain>
    </source>
</reference>
<sequence>MRYPLTLLALLGLGVSLHADVVPAVLFTNNAVLQREKPIPVWGTADAGEKVSVTFGGKTVATTADTAGKWRVDLPAQPANSTPADLVIAGKNTITLANVVVGEVWIASGQSNMEWSINNTFDKALDVPASAKFPLIRHIKIKKTVAEAPASTVIIDRNTWEVASPETTGNFSAVGYYFAKDLYELLNVPVGIIGSNWGGTPVESWISAEAYKTVPVEAAKVNERWTKALAEYPERKAAFDANVAALKAEQAAAKAANQPFTKQIPSPWNAPQGPGHPNTPMGLNNGMIAPLVPYALRGAIWYQGESNAGRASEYRALFSAMITGWRSQFAQGDFPFYWVQLANYQSPIDTAWAFLREAQTQTLSLPATGQAVIVDIGDVRDIHPRNKKDVGRRLARLALVRDYGFKIVDSGPVFEKAERKDSSFVVSFTKSDSGLNAPLNDLGGFELAGEDKVFKPAQAKIEGATVVVTSAEVPAPVAVRYAWRNAPLAGLFNKEGLPAVPFRSDSW</sequence>
<keyword evidence="2" id="KW-0732">Signal</keyword>
<dbReference type="PANTHER" id="PTHR22901:SF0">
    <property type="entry name" value="SIALATE O-ACETYLESTERASE"/>
    <property type="match status" value="1"/>
</dbReference>
<keyword evidence="5" id="KW-1185">Reference proteome</keyword>
<dbReference type="GO" id="GO:0005975">
    <property type="term" value="P:carbohydrate metabolic process"/>
    <property type="evidence" value="ECO:0007669"/>
    <property type="project" value="TreeGrafter"/>
</dbReference>
<dbReference type="RefSeq" id="WP_144230497.1">
    <property type="nucleotide sequence ID" value="NZ_CBCRVV010000009.1"/>
</dbReference>
<dbReference type="OrthoDB" id="183320at2"/>
<evidence type="ECO:0000256" key="1">
    <source>
        <dbReference type="ARBA" id="ARBA00022801"/>
    </source>
</evidence>
<evidence type="ECO:0000313" key="5">
    <source>
        <dbReference type="Proteomes" id="UP000315648"/>
    </source>
</evidence>
<dbReference type="InterPro" id="IPR005181">
    <property type="entry name" value="SASA"/>
</dbReference>
<evidence type="ECO:0000259" key="3">
    <source>
        <dbReference type="Pfam" id="PF03629"/>
    </source>
</evidence>
<dbReference type="AlphaFoldDB" id="A0A556QJB9"/>
<dbReference type="Pfam" id="PF03629">
    <property type="entry name" value="SASA"/>
    <property type="match status" value="1"/>
</dbReference>
<evidence type="ECO:0000313" key="4">
    <source>
        <dbReference type="EMBL" id="TSJ76740.1"/>
    </source>
</evidence>
<feature type="signal peptide" evidence="2">
    <location>
        <begin position="1"/>
        <end position="19"/>
    </location>
</feature>
<dbReference type="Gene3D" id="2.60.40.10">
    <property type="entry name" value="Immunoglobulins"/>
    <property type="match status" value="1"/>
</dbReference>
<dbReference type="InterPro" id="IPR036514">
    <property type="entry name" value="SGNH_hydro_sf"/>
</dbReference>
<proteinExistence type="predicted"/>
<feature type="domain" description="Sialate O-acetylesterase" evidence="3">
    <location>
        <begin position="295"/>
        <end position="369"/>
    </location>
</feature>
<comment type="caution">
    <text evidence="4">The sequence shown here is derived from an EMBL/GenBank/DDBJ whole genome shotgun (WGS) entry which is preliminary data.</text>
</comment>
<gene>
    <name evidence="4" type="ORF">FPL22_11480</name>
</gene>
<dbReference type="InterPro" id="IPR013783">
    <property type="entry name" value="Ig-like_fold"/>
</dbReference>
<dbReference type="GO" id="GO:0001681">
    <property type="term" value="F:sialate O-acetylesterase activity"/>
    <property type="evidence" value="ECO:0007669"/>
    <property type="project" value="InterPro"/>
</dbReference>